<protein>
    <submittedName>
        <fullName evidence="1">Uncharacterized protein</fullName>
    </submittedName>
</protein>
<reference evidence="1 2" key="1">
    <citation type="submission" date="2009-11" db="EMBL/GenBank/DDBJ databases">
        <authorList>
            <person name="Weinstock G."/>
            <person name="Sodergren E."/>
            <person name="Clifton S."/>
            <person name="Fulton L."/>
            <person name="Fulton B."/>
            <person name="Courtney L."/>
            <person name="Fronick C."/>
            <person name="Harrison M."/>
            <person name="Strong C."/>
            <person name="Farmer C."/>
            <person name="Delahaunty K."/>
            <person name="Markovic C."/>
            <person name="Hall O."/>
            <person name="Minx P."/>
            <person name="Tomlinson C."/>
            <person name="Mitreva M."/>
            <person name="Nelson J."/>
            <person name="Hou S."/>
            <person name="Wollam A."/>
            <person name="Pepin K.H."/>
            <person name="Johnson M."/>
            <person name="Bhonagiri V."/>
            <person name="Nash W.E."/>
            <person name="Warren W."/>
            <person name="Chinwalla A."/>
            <person name="Mardis E.R."/>
            <person name="Wilson R.K."/>
        </authorList>
    </citation>
    <scope>NUCLEOTIDE SEQUENCE [LARGE SCALE GENOMIC DNA]</scope>
    <source>
        <strain evidence="1 2">F0302</strain>
    </source>
</reference>
<organism evidence="1 2">
    <name type="scientific">Segatella oris F0302</name>
    <dbReference type="NCBI Taxonomy" id="649760"/>
    <lineage>
        <taxon>Bacteria</taxon>
        <taxon>Pseudomonadati</taxon>
        <taxon>Bacteroidota</taxon>
        <taxon>Bacteroidia</taxon>
        <taxon>Bacteroidales</taxon>
        <taxon>Prevotellaceae</taxon>
        <taxon>Segatella</taxon>
    </lineage>
</organism>
<sequence length="86" mass="9810">MTNVDIKELLLSGKNRLDVCNPFVYKQYKHFYSVGACISPSIKKWYHRLVSALGISENGKNGASGHPERLKFRKTMFRDAPTSCFL</sequence>
<comment type="caution">
    <text evidence="1">The sequence shown here is derived from an EMBL/GenBank/DDBJ whole genome shotgun (WGS) entry which is preliminary data.</text>
</comment>
<dbReference type="AlphaFoldDB" id="D1QT51"/>
<evidence type="ECO:0000313" key="1">
    <source>
        <dbReference type="EMBL" id="EFB31504.1"/>
    </source>
</evidence>
<gene>
    <name evidence="1" type="ORF">HMPREF0971_02178</name>
</gene>
<proteinExistence type="predicted"/>
<dbReference type="HOGENOM" id="CLU_2495290_0_0_10"/>
<evidence type="ECO:0000313" key="2">
    <source>
        <dbReference type="Proteomes" id="UP000004079"/>
    </source>
</evidence>
<dbReference type="STRING" id="649760.HMPREF0971_02178"/>
<dbReference type="Proteomes" id="UP000004079">
    <property type="component" value="Unassembled WGS sequence"/>
</dbReference>
<accession>D1QT51</accession>
<name>D1QT51_9BACT</name>
<dbReference type="EMBL" id="ACUZ02000036">
    <property type="protein sequence ID" value="EFB31504.1"/>
    <property type="molecule type" value="Genomic_DNA"/>
</dbReference>